<reference evidence="5 6" key="1">
    <citation type="journal article" date="2017" name="Gigascience">
        <title>Genome sequence of the small brown planthopper, Laodelphax striatellus.</title>
        <authorList>
            <person name="Zhu J."/>
            <person name="Jiang F."/>
            <person name="Wang X."/>
            <person name="Yang P."/>
            <person name="Bao Y."/>
            <person name="Zhao W."/>
            <person name="Wang W."/>
            <person name="Lu H."/>
            <person name="Wang Q."/>
            <person name="Cui N."/>
            <person name="Li J."/>
            <person name="Chen X."/>
            <person name="Luo L."/>
            <person name="Yu J."/>
            <person name="Kang L."/>
            <person name="Cui F."/>
        </authorList>
    </citation>
    <scope>NUCLEOTIDE SEQUENCE [LARGE SCALE GENOMIC DNA]</scope>
    <source>
        <strain evidence="5">Lst14</strain>
    </source>
</reference>
<dbReference type="PANTHER" id="PTHR14388:SF17">
    <property type="entry name" value="SH2 DOMAIN-CONTAINING PROTEIN"/>
    <property type="match status" value="1"/>
</dbReference>
<dbReference type="Gene3D" id="3.30.505.10">
    <property type="entry name" value="SH2 domain"/>
    <property type="match status" value="1"/>
</dbReference>
<gene>
    <name evidence="5" type="ORF">LSTR_LSTR014405</name>
</gene>
<dbReference type="Proteomes" id="UP000291343">
    <property type="component" value="Unassembled WGS sequence"/>
</dbReference>
<feature type="compositionally biased region" description="Basic and acidic residues" evidence="3">
    <location>
        <begin position="249"/>
        <end position="259"/>
    </location>
</feature>
<dbReference type="OrthoDB" id="10003345at2759"/>
<dbReference type="GO" id="GO:0005737">
    <property type="term" value="C:cytoplasm"/>
    <property type="evidence" value="ECO:0007669"/>
    <property type="project" value="TreeGrafter"/>
</dbReference>
<evidence type="ECO:0000256" key="1">
    <source>
        <dbReference type="PROSITE-ProRule" id="PRU00191"/>
    </source>
</evidence>
<keyword evidence="2" id="KW-0175">Coiled coil</keyword>
<name>A0A482WL26_LAOST</name>
<feature type="domain" description="SH2" evidence="4">
    <location>
        <begin position="325"/>
        <end position="417"/>
    </location>
</feature>
<evidence type="ECO:0000313" key="6">
    <source>
        <dbReference type="Proteomes" id="UP000291343"/>
    </source>
</evidence>
<accession>A0A482WL26</accession>
<protein>
    <recommendedName>
        <fullName evidence="4">SH2 domain-containing protein</fullName>
    </recommendedName>
</protein>
<comment type="caution">
    <text evidence="5">The sequence shown here is derived from an EMBL/GenBank/DDBJ whole genome shotgun (WGS) entry which is preliminary data.</text>
</comment>
<dbReference type="SUPFAM" id="SSF55550">
    <property type="entry name" value="SH2 domain"/>
    <property type="match status" value="1"/>
</dbReference>
<proteinExistence type="predicted"/>
<feature type="coiled-coil region" evidence="2">
    <location>
        <begin position="91"/>
        <end position="123"/>
    </location>
</feature>
<dbReference type="EMBL" id="QKKF02033175">
    <property type="protein sequence ID" value="RZF33932.1"/>
    <property type="molecule type" value="Genomic_DNA"/>
</dbReference>
<organism evidence="5 6">
    <name type="scientific">Laodelphax striatellus</name>
    <name type="common">Small brown planthopper</name>
    <name type="synonym">Delphax striatella</name>
    <dbReference type="NCBI Taxonomy" id="195883"/>
    <lineage>
        <taxon>Eukaryota</taxon>
        <taxon>Metazoa</taxon>
        <taxon>Ecdysozoa</taxon>
        <taxon>Arthropoda</taxon>
        <taxon>Hexapoda</taxon>
        <taxon>Insecta</taxon>
        <taxon>Pterygota</taxon>
        <taxon>Neoptera</taxon>
        <taxon>Paraneoptera</taxon>
        <taxon>Hemiptera</taxon>
        <taxon>Auchenorrhyncha</taxon>
        <taxon>Fulgoroidea</taxon>
        <taxon>Delphacidae</taxon>
        <taxon>Criomorphinae</taxon>
        <taxon>Laodelphax</taxon>
    </lineage>
</organism>
<evidence type="ECO:0000256" key="2">
    <source>
        <dbReference type="SAM" id="Coils"/>
    </source>
</evidence>
<dbReference type="SMART" id="SM00252">
    <property type="entry name" value="SH2"/>
    <property type="match status" value="1"/>
</dbReference>
<dbReference type="InParanoid" id="A0A482WL26"/>
<dbReference type="InterPro" id="IPR000980">
    <property type="entry name" value="SH2"/>
</dbReference>
<dbReference type="STRING" id="195883.A0A482WL26"/>
<dbReference type="SMR" id="A0A482WL26"/>
<dbReference type="Pfam" id="PF00017">
    <property type="entry name" value="SH2"/>
    <property type="match status" value="1"/>
</dbReference>
<evidence type="ECO:0000313" key="5">
    <source>
        <dbReference type="EMBL" id="RZF33932.1"/>
    </source>
</evidence>
<evidence type="ECO:0000259" key="4">
    <source>
        <dbReference type="PROSITE" id="PS50001"/>
    </source>
</evidence>
<keyword evidence="6" id="KW-1185">Reference proteome</keyword>
<dbReference type="PRINTS" id="PR00401">
    <property type="entry name" value="SH2DOMAIN"/>
</dbReference>
<dbReference type="PANTHER" id="PTHR14388">
    <property type="entry name" value="T CELL-SPECIFIC ADAPTER PROTEIN TSAD"/>
    <property type="match status" value="1"/>
</dbReference>
<dbReference type="PROSITE" id="PS50001">
    <property type="entry name" value="SH2"/>
    <property type="match status" value="1"/>
</dbReference>
<sequence length="437" mass="50407">MLQQILRDMWVDPELLAELDESQKQTLFCRMREEQIRRWKVWEEQEKKKPFKPPSIDRGGGGRRRVQFLMGADGNPWTWVMGEHKDDKSIEQILEEEAREAARTQAEKEAEQLRLSVEAELTELLEIGGQNEIGTIEGTEEIYCSVDELKLQNRIPVTPIVSTQLINDSRRDALQEISLNKPHNVSQSVAMWEKRVMEERTSEIFKKIQKKKMEGVKEAEEAEFKHEQLWREQERRAKEAEQQIREIARRAREEHRRSSVLDMDTSPSTTPLINTSLSATVNKQSHFDFDGPKPPNKEAIIEWFRSSEVARKAGLEPDRNVVAPWFHGLITRQEAENRLSSQPVGSFLVRVSERIWGYAISYRDEDRCKHYLVDASNGHYQFLGTNQIAHNTLGDLVAYHSIKPITVIGGETLGIPCRRAMGETTPAIFNGLLIKAR</sequence>
<dbReference type="InterPro" id="IPR036860">
    <property type="entry name" value="SH2_dom_sf"/>
</dbReference>
<evidence type="ECO:0000256" key="3">
    <source>
        <dbReference type="SAM" id="MobiDB-lite"/>
    </source>
</evidence>
<dbReference type="AlphaFoldDB" id="A0A482WL26"/>
<keyword evidence="1" id="KW-0727">SH2 domain</keyword>
<feature type="region of interest" description="Disordered" evidence="3">
    <location>
        <begin position="249"/>
        <end position="270"/>
    </location>
</feature>